<evidence type="ECO:0000313" key="3">
    <source>
        <dbReference type="EMBL" id="SVB96848.1"/>
    </source>
</evidence>
<organism evidence="3">
    <name type="scientific">marine metagenome</name>
    <dbReference type="NCBI Taxonomy" id="408172"/>
    <lineage>
        <taxon>unclassified sequences</taxon>
        <taxon>metagenomes</taxon>
        <taxon>ecological metagenomes</taxon>
    </lineage>
</organism>
<feature type="compositionally biased region" description="Basic residues" evidence="1">
    <location>
        <begin position="237"/>
        <end position="253"/>
    </location>
</feature>
<dbReference type="PROSITE" id="PS50126">
    <property type="entry name" value="S1"/>
    <property type="match status" value="1"/>
</dbReference>
<feature type="compositionally biased region" description="Basic residues" evidence="1">
    <location>
        <begin position="260"/>
        <end position="276"/>
    </location>
</feature>
<evidence type="ECO:0000259" key="2">
    <source>
        <dbReference type="PROSITE" id="PS50126"/>
    </source>
</evidence>
<accession>A0A382IBC3</accession>
<feature type="domain" description="S1 motif" evidence="2">
    <location>
        <begin position="34"/>
        <end position="115"/>
    </location>
</feature>
<feature type="non-terminal residue" evidence="3">
    <location>
        <position position="1"/>
    </location>
</feature>
<dbReference type="AlphaFoldDB" id="A0A382IBC3"/>
<dbReference type="InterPro" id="IPR012340">
    <property type="entry name" value="NA-bd_OB-fold"/>
</dbReference>
<feature type="compositionally biased region" description="Basic residues" evidence="1">
    <location>
        <begin position="138"/>
        <end position="149"/>
    </location>
</feature>
<proteinExistence type="predicted"/>
<protein>
    <recommendedName>
        <fullName evidence="2">S1 motif domain-containing protein</fullName>
    </recommendedName>
</protein>
<feature type="compositionally biased region" description="Basic and acidic residues" evidence="1">
    <location>
        <begin position="277"/>
        <end position="288"/>
    </location>
</feature>
<feature type="compositionally biased region" description="Basic residues" evidence="1">
    <location>
        <begin position="182"/>
        <end position="193"/>
    </location>
</feature>
<evidence type="ECO:0000256" key="1">
    <source>
        <dbReference type="SAM" id="MobiDB-lite"/>
    </source>
</evidence>
<reference evidence="3" key="1">
    <citation type="submission" date="2018-05" db="EMBL/GenBank/DDBJ databases">
        <authorList>
            <person name="Lanie J.A."/>
            <person name="Ng W.-L."/>
            <person name="Kazmierczak K.M."/>
            <person name="Andrzejewski T.M."/>
            <person name="Davidsen T.M."/>
            <person name="Wayne K.J."/>
            <person name="Tettelin H."/>
            <person name="Glass J.I."/>
            <person name="Rusch D."/>
            <person name="Podicherti R."/>
            <person name="Tsui H.-C.T."/>
            <person name="Winkler M.E."/>
        </authorList>
    </citation>
    <scope>NUCLEOTIDE SEQUENCE</scope>
</reference>
<dbReference type="SUPFAM" id="SSF50249">
    <property type="entry name" value="Nucleic acid-binding proteins"/>
    <property type="match status" value="1"/>
</dbReference>
<sequence length="298" mass="33991">RIGVDCSERERKAEEAERRYIDWKKVQFMADKLGDSFEAFVTGVHAYGFFVELDCFFVEGLVHISSLDDDYYKFDEQRHTLKGVNNSRVITLGNRVKVKFVKVDKGRRRLDFALEEGPLETGIKPFKSAKGEQDRSKGPQRRRRRRRPRKTEAGGVLEGATTPKGAEQTVDKGGGQEARTSGPRRRRGSRRARGSGDGSRKGKTNAKEKIDGPTKNDKERRTRRSNAKEDAGEPKRRQSSRSSQRKQTARKTSSRTADSKRKRSMSNRKKTNKTTTKKVEGPKEETQRPKVNPYLTDL</sequence>
<dbReference type="InterPro" id="IPR003029">
    <property type="entry name" value="S1_domain"/>
</dbReference>
<name>A0A382IBC3_9ZZZZ</name>
<dbReference type="EMBL" id="UINC01066294">
    <property type="protein sequence ID" value="SVB96848.1"/>
    <property type="molecule type" value="Genomic_DNA"/>
</dbReference>
<dbReference type="Pfam" id="PF00575">
    <property type="entry name" value="S1"/>
    <property type="match status" value="1"/>
</dbReference>
<dbReference type="Gene3D" id="2.40.50.140">
    <property type="entry name" value="Nucleic acid-binding proteins"/>
    <property type="match status" value="1"/>
</dbReference>
<gene>
    <name evidence="3" type="ORF">METZ01_LOCUS249702</name>
</gene>
<dbReference type="CDD" id="cd04471">
    <property type="entry name" value="S1_RNase_R"/>
    <property type="match status" value="1"/>
</dbReference>
<dbReference type="GO" id="GO:0003676">
    <property type="term" value="F:nucleic acid binding"/>
    <property type="evidence" value="ECO:0007669"/>
    <property type="project" value="InterPro"/>
</dbReference>
<feature type="region of interest" description="Disordered" evidence="1">
    <location>
        <begin position="122"/>
        <end position="298"/>
    </location>
</feature>
<dbReference type="SMART" id="SM00316">
    <property type="entry name" value="S1"/>
    <property type="match status" value="1"/>
</dbReference>
<feature type="compositionally biased region" description="Basic and acidic residues" evidence="1">
    <location>
        <begin position="205"/>
        <end position="236"/>
    </location>
</feature>